<evidence type="ECO:0000313" key="2">
    <source>
        <dbReference type="Proteomes" id="UP000219338"/>
    </source>
</evidence>
<sequence length="158" mass="17714">MSSLSDEELDTVMAAILWDYPNYSRGLVSGALMWMESQLLHGACGLEHLTADDPRHVAPFAAVPNMGLNEDMLWQLQARQRVRIEAPDSVPRNLAYVACELPNNPFSPEQLVQFDARLNAVVPDVDRRMEYHRLHWIHGLAIMTSILSPSGQALPPDL</sequence>
<protein>
    <submittedName>
        <fullName evidence="1">Uncharacterized protein</fullName>
    </submittedName>
</protein>
<dbReference type="OrthoDB" id="3353107at2759"/>
<keyword evidence="2" id="KW-1185">Reference proteome</keyword>
<accession>A0A284RDI3</accession>
<proteinExistence type="predicted"/>
<gene>
    <name evidence="1" type="ORF">ARMOST_10169</name>
</gene>
<dbReference type="EMBL" id="FUEG01000007">
    <property type="protein sequence ID" value="SJL06827.1"/>
    <property type="molecule type" value="Genomic_DNA"/>
</dbReference>
<dbReference type="AlphaFoldDB" id="A0A284RDI3"/>
<reference evidence="2" key="1">
    <citation type="journal article" date="2017" name="Nat. Ecol. Evol.">
        <title>Genome expansion and lineage-specific genetic innovations in the forest pathogenic fungi Armillaria.</title>
        <authorList>
            <person name="Sipos G."/>
            <person name="Prasanna A.N."/>
            <person name="Walter M.C."/>
            <person name="O'Connor E."/>
            <person name="Balint B."/>
            <person name="Krizsan K."/>
            <person name="Kiss B."/>
            <person name="Hess J."/>
            <person name="Varga T."/>
            <person name="Slot J."/>
            <person name="Riley R."/>
            <person name="Boka B."/>
            <person name="Rigling D."/>
            <person name="Barry K."/>
            <person name="Lee J."/>
            <person name="Mihaltcheva S."/>
            <person name="LaButti K."/>
            <person name="Lipzen A."/>
            <person name="Waldron R."/>
            <person name="Moloney N.M."/>
            <person name="Sperisen C."/>
            <person name="Kredics L."/>
            <person name="Vagvoelgyi C."/>
            <person name="Patrignani A."/>
            <person name="Fitzpatrick D."/>
            <person name="Nagy I."/>
            <person name="Doyle S."/>
            <person name="Anderson J.B."/>
            <person name="Grigoriev I.V."/>
            <person name="Gueldener U."/>
            <person name="Muensterkoetter M."/>
            <person name="Nagy L.G."/>
        </authorList>
    </citation>
    <scope>NUCLEOTIDE SEQUENCE [LARGE SCALE GENOMIC DNA]</scope>
    <source>
        <strain evidence="2">C18/9</strain>
    </source>
</reference>
<name>A0A284RDI3_ARMOS</name>
<dbReference type="Proteomes" id="UP000219338">
    <property type="component" value="Unassembled WGS sequence"/>
</dbReference>
<evidence type="ECO:0000313" key="1">
    <source>
        <dbReference type="EMBL" id="SJL06827.1"/>
    </source>
</evidence>
<organism evidence="1 2">
    <name type="scientific">Armillaria ostoyae</name>
    <name type="common">Armillaria root rot fungus</name>
    <dbReference type="NCBI Taxonomy" id="47428"/>
    <lineage>
        <taxon>Eukaryota</taxon>
        <taxon>Fungi</taxon>
        <taxon>Dikarya</taxon>
        <taxon>Basidiomycota</taxon>
        <taxon>Agaricomycotina</taxon>
        <taxon>Agaricomycetes</taxon>
        <taxon>Agaricomycetidae</taxon>
        <taxon>Agaricales</taxon>
        <taxon>Marasmiineae</taxon>
        <taxon>Physalacriaceae</taxon>
        <taxon>Armillaria</taxon>
    </lineage>
</organism>